<accession>A0ABW0RYF0</accession>
<dbReference type="Gene3D" id="3.40.366.10">
    <property type="entry name" value="Malonyl-Coenzyme A Acyl Carrier Protein, domain 2"/>
    <property type="match status" value="1"/>
</dbReference>
<reference evidence="3" key="1">
    <citation type="journal article" date="2019" name="Int. J. Syst. Evol. Microbiol.">
        <title>The Global Catalogue of Microorganisms (GCM) 10K type strain sequencing project: providing services to taxonomists for standard genome sequencing and annotation.</title>
        <authorList>
            <consortium name="The Broad Institute Genomics Platform"/>
            <consortium name="The Broad Institute Genome Sequencing Center for Infectious Disease"/>
            <person name="Wu L."/>
            <person name="Ma J."/>
        </authorList>
    </citation>
    <scope>NUCLEOTIDE SEQUENCE [LARGE SCALE GENOMIC DNA]</scope>
    <source>
        <strain evidence="3">CGMCC 4.5798</strain>
    </source>
</reference>
<dbReference type="Proteomes" id="UP001596086">
    <property type="component" value="Unassembled WGS sequence"/>
</dbReference>
<dbReference type="InterPro" id="IPR050858">
    <property type="entry name" value="Mal-CoA-ACP_Trans/PKS_FabD"/>
</dbReference>
<dbReference type="GO" id="GO:0004314">
    <property type="term" value="F:[acyl-carrier-protein] S-malonyltransferase activity"/>
    <property type="evidence" value="ECO:0007669"/>
    <property type="project" value="UniProtKB-EC"/>
</dbReference>
<feature type="domain" description="Malonyl-CoA:ACP transacylase (MAT)" evidence="1">
    <location>
        <begin position="8"/>
        <end position="296"/>
    </location>
</feature>
<organism evidence="2 3">
    <name type="scientific">Massilia aerilata</name>
    <dbReference type="NCBI Taxonomy" id="453817"/>
    <lineage>
        <taxon>Bacteria</taxon>
        <taxon>Pseudomonadati</taxon>
        <taxon>Pseudomonadota</taxon>
        <taxon>Betaproteobacteria</taxon>
        <taxon>Burkholderiales</taxon>
        <taxon>Oxalobacteraceae</taxon>
        <taxon>Telluria group</taxon>
        <taxon>Massilia</taxon>
    </lineage>
</organism>
<dbReference type="RefSeq" id="WP_379771908.1">
    <property type="nucleotide sequence ID" value="NZ_JBHSMZ010000010.1"/>
</dbReference>
<dbReference type="EC" id="2.3.1.39" evidence="2"/>
<dbReference type="EMBL" id="JBHSMZ010000010">
    <property type="protein sequence ID" value="MFC5549809.1"/>
    <property type="molecule type" value="Genomic_DNA"/>
</dbReference>
<sequence length="310" mass="31814">MTLRLAILCPGQGSQSAAMFDLGASDPAAMARVQAWLRSADGPVSQTPLSGLLAHPTAMFENRCAQPLVVAATLMAWTMLAERLPRPALVTGYSVGEISAYAIAGALPLDQAVGIAAQRAAIMSEASEASGEQGLAALSGIAPQAALALATQAGCAAAIDTPGALIAGGLRANLDQLAKLSQHAGATCKPLPVHIASHTGLLAPAVDPLRALLQVHARAPVLPLLAGVNASTIHDGAQAAELLARQTANTIHWTDCLDAIAEARIDVALELGPGNALTRMLRERHPEIACRSVSDFRSVKGILAWVEAQA</sequence>
<comment type="caution">
    <text evidence="2">The sequence shown here is derived from an EMBL/GenBank/DDBJ whole genome shotgun (WGS) entry which is preliminary data.</text>
</comment>
<dbReference type="InterPro" id="IPR001227">
    <property type="entry name" value="Ac_transferase_dom_sf"/>
</dbReference>
<dbReference type="SUPFAM" id="SSF52151">
    <property type="entry name" value="FabD/lysophospholipase-like"/>
    <property type="match status" value="1"/>
</dbReference>
<keyword evidence="2" id="KW-0808">Transferase</keyword>
<protein>
    <submittedName>
        <fullName evidence="2">ACP S-malonyltransferase</fullName>
        <ecNumber evidence="2">2.3.1.39</ecNumber>
    </submittedName>
</protein>
<dbReference type="Gene3D" id="3.30.70.250">
    <property type="entry name" value="Malonyl-CoA ACP transacylase, ACP-binding"/>
    <property type="match status" value="1"/>
</dbReference>
<proteinExistence type="predicted"/>
<evidence type="ECO:0000313" key="3">
    <source>
        <dbReference type="Proteomes" id="UP001596086"/>
    </source>
</evidence>
<dbReference type="InterPro" id="IPR014043">
    <property type="entry name" value="Acyl_transferase_dom"/>
</dbReference>
<name>A0ABW0RYF0_9BURK</name>
<dbReference type="InterPro" id="IPR016035">
    <property type="entry name" value="Acyl_Trfase/lysoPLipase"/>
</dbReference>
<dbReference type="Pfam" id="PF00698">
    <property type="entry name" value="Acyl_transf_1"/>
    <property type="match status" value="1"/>
</dbReference>
<dbReference type="PANTHER" id="PTHR42681:SF6">
    <property type="entry name" value="BLL0263 PROTEIN"/>
    <property type="match status" value="1"/>
</dbReference>
<gene>
    <name evidence="2" type="ORF">ACFPO9_14935</name>
</gene>
<dbReference type="PANTHER" id="PTHR42681">
    <property type="entry name" value="MALONYL-COA-ACYL CARRIER PROTEIN TRANSACYLASE, MITOCHONDRIAL"/>
    <property type="match status" value="1"/>
</dbReference>
<keyword evidence="2" id="KW-0012">Acyltransferase</keyword>
<evidence type="ECO:0000313" key="2">
    <source>
        <dbReference type="EMBL" id="MFC5549809.1"/>
    </source>
</evidence>
<evidence type="ECO:0000259" key="1">
    <source>
        <dbReference type="SMART" id="SM00827"/>
    </source>
</evidence>
<keyword evidence="3" id="KW-1185">Reference proteome</keyword>
<dbReference type="SMART" id="SM00827">
    <property type="entry name" value="PKS_AT"/>
    <property type="match status" value="1"/>
</dbReference>